<organism evidence="2 3">
    <name type="scientific">Collybiopsis luxurians FD-317 M1</name>
    <dbReference type="NCBI Taxonomy" id="944289"/>
    <lineage>
        <taxon>Eukaryota</taxon>
        <taxon>Fungi</taxon>
        <taxon>Dikarya</taxon>
        <taxon>Basidiomycota</taxon>
        <taxon>Agaricomycotina</taxon>
        <taxon>Agaricomycetes</taxon>
        <taxon>Agaricomycetidae</taxon>
        <taxon>Agaricales</taxon>
        <taxon>Marasmiineae</taxon>
        <taxon>Omphalotaceae</taxon>
        <taxon>Collybiopsis</taxon>
        <taxon>Collybiopsis luxurians</taxon>
    </lineage>
</organism>
<feature type="transmembrane region" description="Helical" evidence="1">
    <location>
        <begin position="68"/>
        <end position="93"/>
    </location>
</feature>
<evidence type="ECO:0008006" key="4">
    <source>
        <dbReference type="Google" id="ProtNLM"/>
    </source>
</evidence>
<evidence type="ECO:0000313" key="2">
    <source>
        <dbReference type="EMBL" id="KIK58795.1"/>
    </source>
</evidence>
<gene>
    <name evidence="2" type="ORF">GYMLUDRAFT_262349</name>
</gene>
<keyword evidence="1" id="KW-0812">Transmembrane</keyword>
<dbReference type="OrthoDB" id="3226582at2759"/>
<feature type="transmembrane region" description="Helical" evidence="1">
    <location>
        <begin position="35"/>
        <end position="59"/>
    </location>
</feature>
<feature type="transmembrane region" description="Helical" evidence="1">
    <location>
        <begin position="170"/>
        <end position="196"/>
    </location>
</feature>
<sequence length="364" mass="40535">MSSSSQESTCPDGPLCFPYGLSYDEFVHILTTETIAPVVIGLTFYGIFIVLFSISIYIFHRRFLPGKFYVVTTILFFTLATTSVALELAQIFISPLYPVLFDFHFNVINQLQTASHSIFIVSGLLSDAILIYRCYRLWNSKKRVVVVPALGLVGSLVVWIVFTAVESVDFIYIIYILTTLGQNILLTGLIVGRVWWLNRRTNSIFIGQVDRAPSNLLWPVLISGVIVPLVLSICLLTDIFPIISNDGSLEFLMSPCFLTQIVGISSTLMIVFIGLGTEGSFSQVIVTNKELQNQSFGLAPTSARSNTSLERTHSPLLEHSFNQPLTDAELSRESISRTTFRSSVDENETVHPYLVGYDQGDTMV</sequence>
<dbReference type="EMBL" id="KN834783">
    <property type="protein sequence ID" value="KIK58795.1"/>
    <property type="molecule type" value="Genomic_DNA"/>
</dbReference>
<protein>
    <recommendedName>
        <fullName evidence="4">G-protein coupled receptors family 1 profile domain-containing protein</fullName>
    </recommendedName>
</protein>
<feature type="transmembrane region" description="Helical" evidence="1">
    <location>
        <begin position="252"/>
        <end position="275"/>
    </location>
</feature>
<dbReference type="Proteomes" id="UP000053593">
    <property type="component" value="Unassembled WGS sequence"/>
</dbReference>
<keyword evidence="1" id="KW-0472">Membrane</keyword>
<feature type="transmembrane region" description="Helical" evidence="1">
    <location>
        <begin position="144"/>
        <end position="164"/>
    </location>
</feature>
<keyword evidence="3" id="KW-1185">Reference proteome</keyword>
<dbReference type="HOGENOM" id="CLU_760874_0_0_1"/>
<accession>A0A0D0B5Y9</accession>
<name>A0A0D0B5Y9_9AGAR</name>
<reference evidence="2 3" key="1">
    <citation type="submission" date="2014-04" db="EMBL/GenBank/DDBJ databases">
        <title>Evolutionary Origins and Diversification of the Mycorrhizal Mutualists.</title>
        <authorList>
            <consortium name="DOE Joint Genome Institute"/>
            <consortium name="Mycorrhizal Genomics Consortium"/>
            <person name="Kohler A."/>
            <person name="Kuo A."/>
            <person name="Nagy L.G."/>
            <person name="Floudas D."/>
            <person name="Copeland A."/>
            <person name="Barry K.W."/>
            <person name="Cichocki N."/>
            <person name="Veneault-Fourrey C."/>
            <person name="LaButti K."/>
            <person name="Lindquist E.A."/>
            <person name="Lipzen A."/>
            <person name="Lundell T."/>
            <person name="Morin E."/>
            <person name="Murat C."/>
            <person name="Riley R."/>
            <person name="Ohm R."/>
            <person name="Sun H."/>
            <person name="Tunlid A."/>
            <person name="Henrissat B."/>
            <person name="Grigoriev I.V."/>
            <person name="Hibbett D.S."/>
            <person name="Martin F."/>
        </authorList>
    </citation>
    <scope>NUCLEOTIDE SEQUENCE [LARGE SCALE GENOMIC DNA]</scope>
    <source>
        <strain evidence="2 3">FD-317 M1</strain>
    </source>
</reference>
<dbReference type="AlphaFoldDB" id="A0A0D0B5Y9"/>
<evidence type="ECO:0000256" key="1">
    <source>
        <dbReference type="SAM" id="Phobius"/>
    </source>
</evidence>
<feature type="transmembrane region" description="Helical" evidence="1">
    <location>
        <begin position="216"/>
        <end position="240"/>
    </location>
</feature>
<proteinExistence type="predicted"/>
<keyword evidence="1" id="KW-1133">Transmembrane helix</keyword>
<feature type="transmembrane region" description="Helical" evidence="1">
    <location>
        <begin position="113"/>
        <end position="132"/>
    </location>
</feature>
<evidence type="ECO:0000313" key="3">
    <source>
        <dbReference type="Proteomes" id="UP000053593"/>
    </source>
</evidence>